<protein>
    <submittedName>
        <fullName evidence="11">Response regulator transcription factor</fullName>
    </submittedName>
</protein>
<evidence type="ECO:0000256" key="4">
    <source>
        <dbReference type="ARBA" id="ARBA00023012"/>
    </source>
</evidence>
<evidence type="ECO:0000259" key="9">
    <source>
        <dbReference type="PROSITE" id="PS01124"/>
    </source>
</evidence>
<dbReference type="SMART" id="SM00448">
    <property type="entry name" value="REC"/>
    <property type="match status" value="1"/>
</dbReference>
<dbReference type="EMBL" id="JAOQIO010000022">
    <property type="protein sequence ID" value="MCU6792319.1"/>
    <property type="molecule type" value="Genomic_DNA"/>
</dbReference>
<dbReference type="PANTHER" id="PTHR42713:SF3">
    <property type="entry name" value="TRANSCRIPTIONAL REGULATORY PROTEIN HPTR"/>
    <property type="match status" value="1"/>
</dbReference>
<name>A0ABT2UCG2_9BACL</name>
<feature type="domain" description="Response regulatory" evidence="10">
    <location>
        <begin position="3"/>
        <end position="120"/>
    </location>
</feature>
<comment type="caution">
    <text evidence="11">The sequence shown here is derived from an EMBL/GenBank/DDBJ whole genome shotgun (WGS) entry which is preliminary data.</text>
</comment>
<evidence type="ECO:0000256" key="2">
    <source>
        <dbReference type="ARBA" id="ARBA00022490"/>
    </source>
</evidence>
<dbReference type="RefSeq" id="WP_262683706.1">
    <property type="nucleotide sequence ID" value="NZ_JAOQIO010000022.1"/>
</dbReference>
<dbReference type="PROSITE" id="PS50110">
    <property type="entry name" value="RESPONSE_REGULATORY"/>
    <property type="match status" value="1"/>
</dbReference>
<dbReference type="InterPro" id="IPR011006">
    <property type="entry name" value="CheY-like_superfamily"/>
</dbReference>
<keyword evidence="7" id="KW-0804">Transcription</keyword>
<evidence type="ECO:0000256" key="8">
    <source>
        <dbReference type="PROSITE-ProRule" id="PRU00169"/>
    </source>
</evidence>
<keyword evidence="3 8" id="KW-0597">Phosphoprotein</keyword>
<dbReference type="Proteomes" id="UP001652445">
    <property type="component" value="Unassembled WGS sequence"/>
</dbReference>
<organism evidence="11 12">
    <name type="scientific">Paenibacillus baimaensis</name>
    <dbReference type="NCBI Taxonomy" id="2982185"/>
    <lineage>
        <taxon>Bacteria</taxon>
        <taxon>Bacillati</taxon>
        <taxon>Bacillota</taxon>
        <taxon>Bacilli</taxon>
        <taxon>Bacillales</taxon>
        <taxon>Paenibacillaceae</taxon>
        <taxon>Paenibacillus</taxon>
    </lineage>
</organism>
<dbReference type="PROSITE" id="PS00041">
    <property type="entry name" value="HTH_ARAC_FAMILY_1"/>
    <property type="match status" value="1"/>
</dbReference>
<evidence type="ECO:0000256" key="7">
    <source>
        <dbReference type="ARBA" id="ARBA00023163"/>
    </source>
</evidence>
<dbReference type="PANTHER" id="PTHR42713">
    <property type="entry name" value="HISTIDINE KINASE-RELATED"/>
    <property type="match status" value="1"/>
</dbReference>
<dbReference type="CDD" id="cd17536">
    <property type="entry name" value="REC_YesN-like"/>
    <property type="match status" value="1"/>
</dbReference>
<dbReference type="InterPro" id="IPR009057">
    <property type="entry name" value="Homeodomain-like_sf"/>
</dbReference>
<comment type="subcellular location">
    <subcellularLocation>
        <location evidence="1">Cytoplasm</location>
    </subcellularLocation>
</comment>
<evidence type="ECO:0000313" key="11">
    <source>
        <dbReference type="EMBL" id="MCU6792319.1"/>
    </source>
</evidence>
<dbReference type="PROSITE" id="PS01124">
    <property type="entry name" value="HTH_ARAC_FAMILY_2"/>
    <property type="match status" value="1"/>
</dbReference>
<dbReference type="InterPro" id="IPR051552">
    <property type="entry name" value="HptR"/>
</dbReference>
<reference evidence="11 12" key="1">
    <citation type="submission" date="2022-09" db="EMBL/GenBank/DDBJ databases">
        <authorList>
            <person name="Han X.L."/>
            <person name="Wang Q."/>
            <person name="Lu T."/>
        </authorList>
    </citation>
    <scope>NUCLEOTIDE SEQUENCE [LARGE SCALE GENOMIC DNA]</scope>
    <source>
        <strain evidence="11 12">WQ 127069</strain>
    </source>
</reference>
<dbReference type="SUPFAM" id="SSF46689">
    <property type="entry name" value="Homeodomain-like"/>
    <property type="match status" value="2"/>
</dbReference>
<keyword evidence="6" id="KW-0238">DNA-binding</keyword>
<dbReference type="InterPro" id="IPR001789">
    <property type="entry name" value="Sig_transdc_resp-reg_receiver"/>
</dbReference>
<feature type="domain" description="HTH araC/xylS-type" evidence="9">
    <location>
        <begin position="430"/>
        <end position="527"/>
    </location>
</feature>
<dbReference type="Gene3D" id="3.40.50.2300">
    <property type="match status" value="1"/>
</dbReference>
<dbReference type="SUPFAM" id="SSF52172">
    <property type="entry name" value="CheY-like"/>
    <property type="match status" value="1"/>
</dbReference>
<evidence type="ECO:0000313" key="12">
    <source>
        <dbReference type="Proteomes" id="UP001652445"/>
    </source>
</evidence>
<feature type="modified residue" description="4-aspartylphosphate" evidence="8">
    <location>
        <position position="55"/>
    </location>
</feature>
<dbReference type="InterPro" id="IPR018060">
    <property type="entry name" value="HTH_AraC"/>
</dbReference>
<proteinExistence type="predicted"/>
<dbReference type="InterPro" id="IPR018062">
    <property type="entry name" value="HTH_AraC-typ_CS"/>
</dbReference>
<gene>
    <name evidence="11" type="ORF">OB236_09285</name>
</gene>
<keyword evidence="4" id="KW-0902">Two-component regulatory system</keyword>
<evidence type="ECO:0000259" key="10">
    <source>
        <dbReference type="PROSITE" id="PS50110"/>
    </source>
</evidence>
<sequence length="527" mass="61691">MWKVVIIDDDPNLLEGMRYAIPWKELHAEWVGEAIDGKEGLELILQSEPDIVISDIDMPMMNGLEMLEALRREQYEGKFIILSGYSDFEYARQALRLSVDDYLSKPISIESLKKVLERVIGNLEQERLKEQEAQELEQRLQDFEPYVMKEWLKSLLVGDAGKQIIRSELVQVKVEQWERQVHVVLCMELEMSDGLKNWYAFDRSLMRFAIQNVIREILDAYGIEYEYMEMNSRLYALLIHLDANEQSEQLLHTITRQSSRQIELALRDHVKLTMATGVGSFQKDWRQLGESFEQACHSLKGETLGEDKPIQGQEISSVRFFHQLAEAVRNVQEEHGNQLIAEYIAGLRADEPFHKQDVKQFVSELWVIMNYSLYDIGIELKNMYPAFEPVPEPGGEHTTDSLQRWLKEMVRTIIHSTYMNENVRHQKIVEFITQFTHEHYMEDITLGMIAEKVQVSKNYLGQIFKNVMNETFNNYITRIRMERAKGMLLEGNLYIYEVADKVGYNSISYFSTQFKKYTGYNPTDLIK</sequence>
<accession>A0ABT2UCG2</accession>
<dbReference type="Pfam" id="PF12833">
    <property type="entry name" value="HTH_18"/>
    <property type="match status" value="1"/>
</dbReference>
<dbReference type="Pfam" id="PF00072">
    <property type="entry name" value="Response_reg"/>
    <property type="match status" value="1"/>
</dbReference>
<dbReference type="Gene3D" id="1.10.10.60">
    <property type="entry name" value="Homeodomain-like"/>
    <property type="match status" value="2"/>
</dbReference>
<keyword evidence="2" id="KW-0963">Cytoplasm</keyword>
<keyword evidence="5" id="KW-0805">Transcription regulation</keyword>
<keyword evidence="12" id="KW-1185">Reference proteome</keyword>
<evidence type="ECO:0000256" key="1">
    <source>
        <dbReference type="ARBA" id="ARBA00004496"/>
    </source>
</evidence>
<evidence type="ECO:0000256" key="6">
    <source>
        <dbReference type="ARBA" id="ARBA00023125"/>
    </source>
</evidence>
<evidence type="ECO:0000256" key="5">
    <source>
        <dbReference type="ARBA" id="ARBA00023015"/>
    </source>
</evidence>
<dbReference type="SMART" id="SM00342">
    <property type="entry name" value="HTH_ARAC"/>
    <property type="match status" value="1"/>
</dbReference>
<evidence type="ECO:0000256" key="3">
    <source>
        <dbReference type="ARBA" id="ARBA00022553"/>
    </source>
</evidence>